<comment type="caution">
    <text evidence="2">The sequence shown here is derived from an EMBL/GenBank/DDBJ whole genome shotgun (WGS) entry which is preliminary data.</text>
</comment>
<accession>A0A841IPL6</accession>
<sequence length="156" mass="16846">MQSTVTRVLREASLLPRRRPTGNPNSSALVLGPADTADPARYGDSVCSWAYQASRSGQACADRIARLAAVLVDNAHRHTRSGLPGGAVEIALTRSRFQIELAVTDDGADQGADGWYPFPRLRPRGGGLHLVDRLSLYWDWIGSAGLPITVRALISR</sequence>
<evidence type="ECO:0008006" key="4">
    <source>
        <dbReference type="Google" id="ProtNLM"/>
    </source>
</evidence>
<dbReference type="SUPFAM" id="SSF55874">
    <property type="entry name" value="ATPase domain of HSP90 chaperone/DNA topoisomerase II/histidine kinase"/>
    <property type="match status" value="1"/>
</dbReference>
<organism evidence="2 3">
    <name type="scientific">Nocardiopsis algeriensis</name>
    <dbReference type="NCBI Taxonomy" id="1478215"/>
    <lineage>
        <taxon>Bacteria</taxon>
        <taxon>Bacillati</taxon>
        <taxon>Actinomycetota</taxon>
        <taxon>Actinomycetes</taxon>
        <taxon>Streptosporangiales</taxon>
        <taxon>Nocardiopsidaceae</taxon>
        <taxon>Nocardiopsis</taxon>
    </lineage>
</organism>
<evidence type="ECO:0000313" key="3">
    <source>
        <dbReference type="Proteomes" id="UP000536604"/>
    </source>
</evidence>
<dbReference type="RefSeq" id="WP_184288576.1">
    <property type="nucleotide sequence ID" value="NZ_JACHJO010000003.1"/>
</dbReference>
<dbReference type="EMBL" id="JACHJO010000003">
    <property type="protein sequence ID" value="MBB6119206.1"/>
    <property type="molecule type" value="Genomic_DNA"/>
</dbReference>
<proteinExistence type="predicted"/>
<keyword evidence="3" id="KW-1185">Reference proteome</keyword>
<dbReference type="InterPro" id="IPR036890">
    <property type="entry name" value="HATPase_C_sf"/>
</dbReference>
<reference evidence="2 3" key="1">
    <citation type="submission" date="2020-08" db="EMBL/GenBank/DDBJ databases">
        <title>Genomic Encyclopedia of Type Strains, Phase III (KMG-III): the genomes of soil and plant-associated and newly described type strains.</title>
        <authorList>
            <person name="Whitman W."/>
        </authorList>
    </citation>
    <scope>NUCLEOTIDE SEQUENCE [LARGE SCALE GENOMIC DNA]</scope>
    <source>
        <strain evidence="2 3">CECT 8712</strain>
    </source>
</reference>
<gene>
    <name evidence="2" type="ORF">FHS13_001141</name>
</gene>
<dbReference type="CDD" id="cd16936">
    <property type="entry name" value="HATPase_RsbW-like"/>
    <property type="match status" value="1"/>
</dbReference>
<protein>
    <recommendedName>
        <fullName evidence="4">ATP-binding protein</fullName>
    </recommendedName>
</protein>
<feature type="region of interest" description="Disordered" evidence="1">
    <location>
        <begin position="15"/>
        <end position="34"/>
    </location>
</feature>
<dbReference type="Proteomes" id="UP000536604">
    <property type="component" value="Unassembled WGS sequence"/>
</dbReference>
<dbReference type="Gene3D" id="3.30.565.10">
    <property type="entry name" value="Histidine kinase-like ATPase, C-terminal domain"/>
    <property type="match status" value="1"/>
</dbReference>
<name>A0A841IPL6_9ACTN</name>
<evidence type="ECO:0000256" key="1">
    <source>
        <dbReference type="SAM" id="MobiDB-lite"/>
    </source>
</evidence>
<dbReference type="AlphaFoldDB" id="A0A841IPL6"/>
<evidence type="ECO:0000313" key="2">
    <source>
        <dbReference type="EMBL" id="MBB6119206.1"/>
    </source>
</evidence>